<dbReference type="InterPro" id="IPR007122">
    <property type="entry name" value="Villin/Gelsolin"/>
</dbReference>
<dbReference type="AlphaFoldDB" id="A0A1B6GPZ4"/>
<accession>A0A1B6GPZ4</accession>
<proteinExistence type="predicted"/>
<dbReference type="GO" id="GO:0015629">
    <property type="term" value="C:actin cytoskeleton"/>
    <property type="evidence" value="ECO:0007669"/>
    <property type="project" value="TreeGrafter"/>
</dbReference>
<dbReference type="GO" id="GO:0051014">
    <property type="term" value="P:actin filament severing"/>
    <property type="evidence" value="ECO:0007669"/>
    <property type="project" value="TreeGrafter"/>
</dbReference>
<dbReference type="PANTHER" id="PTHR11977:SF51">
    <property type="entry name" value="PROTEIN FLIGHTLESS-1 HOMOLOG"/>
    <property type="match status" value="1"/>
</dbReference>
<protein>
    <recommendedName>
        <fullName evidence="2">Gelsolin-like domain-containing protein</fullName>
    </recommendedName>
</protein>
<dbReference type="EMBL" id="GECZ01005299">
    <property type="protein sequence ID" value="JAS64470.1"/>
    <property type="molecule type" value="Transcribed_RNA"/>
</dbReference>
<dbReference type="InterPro" id="IPR029006">
    <property type="entry name" value="ADF-H/Gelsolin-like_dom_sf"/>
</dbReference>
<dbReference type="InterPro" id="IPR007123">
    <property type="entry name" value="Gelsolin-like_dom"/>
</dbReference>
<dbReference type="GO" id="GO:0005737">
    <property type="term" value="C:cytoplasm"/>
    <property type="evidence" value="ECO:0007669"/>
    <property type="project" value="TreeGrafter"/>
</dbReference>
<dbReference type="Pfam" id="PF00626">
    <property type="entry name" value="Gelsolin"/>
    <property type="match status" value="2"/>
</dbReference>
<name>A0A1B6GPZ4_9HEMI</name>
<sequence length="154" mass="17997">SKLVHKIYFWIGKESSQDEYGAAAIYAINMRRHFNDEPRTQREDQHEESAEFKKLFPTIRYQPGGIESGFNHVESEKFEKKLYVVKGKRNIRVKSIPLSIQSLNHDDSFILDTKDHIYIFHGKNSKILERLKAETFSSQLEGDHSGRTKKIEVD</sequence>
<feature type="domain" description="Gelsolin-like" evidence="2">
    <location>
        <begin position="6"/>
        <end position="53"/>
    </location>
</feature>
<feature type="non-terminal residue" evidence="3">
    <location>
        <position position="154"/>
    </location>
</feature>
<dbReference type="GO" id="GO:0030239">
    <property type="term" value="P:myofibril assembly"/>
    <property type="evidence" value="ECO:0007669"/>
    <property type="project" value="TreeGrafter"/>
</dbReference>
<dbReference type="GO" id="GO:0005546">
    <property type="term" value="F:phosphatidylinositol-4,5-bisphosphate binding"/>
    <property type="evidence" value="ECO:0007669"/>
    <property type="project" value="TreeGrafter"/>
</dbReference>
<dbReference type="Gene3D" id="3.40.20.10">
    <property type="entry name" value="Severin"/>
    <property type="match status" value="2"/>
</dbReference>
<feature type="domain" description="Gelsolin-like" evidence="2">
    <location>
        <begin position="90"/>
        <end position="151"/>
    </location>
</feature>
<dbReference type="SMART" id="SM00262">
    <property type="entry name" value="GEL"/>
    <property type="match status" value="1"/>
</dbReference>
<feature type="non-terminal residue" evidence="3">
    <location>
        <position position="1"/>
    </location>
</feature>
<keyword evidence="1" id="KW-0677">Repeat</keyword>
<dbReference type="GO" id="GO:0051015">
    <property type="term" value="F:actin filament binding"/>
    <property type="evidence" value="ECO:0007669"/>
    <property type="project" value="InterPro"/>
</dbReference>
<dbReference type="PANTHER" id="PTHR11977">
    <property type="entry name" value="VILLIN"/>
    <property type="match status" value="1"/>
</dbReference>
<dbReference type="GO" id="GO:0008154">
    <property type="term" value="P:actin polymerization or depolymerization"/>
    <property type="evidence" value="ECO:0007669"/>
    <property type="project" value="TreeGrafter"/>
</dbReference>
<evidence type="ECO:0000256" key="1">
    <source>
        <dbReference type="ARBA" id="ARBA00022737"/>
    </source>
</evidence>
<evidence type="ECO:0000259" key="2">
    <source>
        <dbReference type="Pfam" id="PF00626"/>
    </source>
</evidence>
<dbReference type="PRINTS" id="PR00597">
    <property type="entry name" value="GELSOLIN"/>
</dbReference>
<evidence type="ECO:0000313" key="3">
    <source>
        <dbReference type="EMBL" id="JAS64470.1"/>
    </source>
</evidence>
<organism evidence="3">
    <name type="scientific">Cuerna arida</name>
    <dbReference type="NCBI Taxonomy" id="1464854"/>
    <lineage>
        <taxon>Eukaryota</taxon>
        <taxon>Metazoa</taxon>
        <taxon>Ecdysozoa</taxon>
        <taxon>Arthropoda</taxon>
        <taxon>Hexapoda</taxon>
        <taxon>Insecta</taxon>
        <taxon>Pterygota</taxon>
        <taxon>Neoptera</taxon>
        <taxon>Paraneoptera</taxon>
        <taxon>Hemiptera</taxon>
        <taxon>Auchenorrhyncha</taxon>
        <taxon>Membracoidea</taxon>
        <taxon>Cicadellidae</taxon>
        <taxon>Cicadellinae</taxon>
        <taxon>Proconiini</taxon>
        <taxon>Cuerna</taxon>
    </lineage>
</organism>
<dbReference type="GO" id="GO:0051016">
    <property type="term" value="P:barbed-end actin filament capping"/>
    <property type="evidence" value="ECO:0007669"/>
    <property type="project" value="TreeGrafter"/>
</dbReference>
<gene>
    <name evidence="3" type="ORF">g.46207</name>
</gene>
<dbReference type="GO" id="GO:0005634">
    <property type="term" value="C:nucleus"/>
    <property type="evidence" value="ECO:0007669"/>
    <property type="project" value="TreeGrafter"/>
</dbReference>
<dbReference type="SUPFAM" id="SSF55753">
    <property type="entry name" value="Actin depolymerizing proteins"/>
    <property type="match status" value="2"/>
</dbReference>
<reference evidence="3" key="1">
    <citation type="submission" date="2015-11" db="EMBL/GenBank/DDBJ databases">
        <title>De novo transcriptome assembly of four potential Pierce s Disease insect vectors from Arizona vineyards.</title>
        <authorList>
            <person name="Tassone E.E."/>
        </authorList>
    </citation>
    <scope>NUCLEOTIDE SEQUENCE</scope>
</reference>